<organism evidence="1 2">
    <name type="scientific">Nocardiopsis mangrovi</name>
    <dbReference type="NCBI Taxonomy" id="1179818"/>
    <lineage>
        <taxon>Bacteria</taxon>
        <taxon>Bacillati</taxon>
        <taxon>Actinomycetota</taxon>
        <taxon>Actinomycetes</taxon>
        <taxon>Streptosporangiales</taxon>
        <taxon>Nocardiopsidaceae</taxon>
        <taxon>Nocardiopsis</taxon>
    </lineage>
</organism>
<dbReference type="RefSeq" id="WP_378574903.1">
    <property type="nucleotide sequence ID" value="NZ_JBHSFQ010000013.1"/>
</dbReference>
<comment type="caution">
    <text evidence="1">The sequence shown here is derived from an EMBL/GenBank/DDBJ whole genome shotgun (WGS) entry which is preliminary data.</text>
</comment>
<evidence type="ECO:0000313" key="1">
    <source>
        <dbReference type="EMBL" id="MFC4563116.1"/>
    </source>
</evidence>
<proteinExistence type="predicted"/>
<protein>
    <submittedName>
        <fullName evidence="1">Uncharacterized protein</fullName>
    </submittedName>
</protein>
<sequence>MAIHVLFARSGEGPDTVSYTCGDADDPARFRFTLGVDDFGLRGWGGGPVPNAVRWARAKVVRTVRETGAWPARGAYCA</sequence>
<dbReference type="EMBL" id="JBHSFQ010000013">
    <property type="protein sequence ID" value="MFC4563116.1"/>
    <property type="molecule type" value="Genomic_DNA"/>
</dbReference>
<dbReference type="Proteomes" id="UP001595923">
    <property type="component" value="Unassembled WGS sequence"/>
</dbReference>
<keyword evidence="2" id="KW-1185">Reference proteome</keyword>
<gene>
    <name evidence="1" type="ORF">ACFO4E_14720</name>
</gene>
<name>A0ABV9DW37_9ACTN</name>
<reference evidence="2" key="1">
    <citation type="journal article" date="2019" name="Int. J. Syst. Evol. Microbiol.">
        <title>The Global Catalogue of Microorganisms (GCM) 10K type strain sequencing project: providing services to taxonomists for standard genome sequencing and annotation.</title>
        <authorList>
            <consortium name="The Broad Institute Genomics Platform"/>
            <consortium name="The Broad Institute Genome Sequencing Center for Infectious Disease"/>
            <person name="Wu L."/>
            <person name="Ma J."/>
        </authorList>
    </citation>
    <scope>NUCLEOTIDE SEQUENCE [LARGE SCALE GENOMIC DNA]</scope>
    <source>
        <strain evidence="2">XZYJ18</strain>
    </source>
</reference>
<evidence type="ECO:0000313" key="2">
    <source>
        <dbReference type="Proteomes" id="UP001595923"/>
    </source>
</evidence>
<accession>A0ABV9DW37</accession>